<comment type="caution">
    <text evidence="7">The sequence shown here is derived from an EMBL/GenBank/DDBJ whole genome shotgun (WGS) entry which is preliminary data.</text>
</comment>
<organism evidence="7 8">
    <name type="scientific">Russula ochroleuca</name>
    <dbReference type="NCBI Taxonomy" id="152965"/>
    <lineage>
        <taxon>Eukaryota</taxon>
        <taxon>Fungi</taxon>
        <taxon>Dikarya</taxon>
        <taxon>Basidiomycota</taxon>
        <taxon>Agaricomycotina</taxon>
        <taxon>Agaricomycetes</taxon>
        <taxon>Russulales</taxon>
        <taxon>Russulaceae</taxon>
        <taxon>Russula</taxon>
    </lineage>
</organism>
<evidence type="ECO:0000256" key="4">
    <source>
        <dbReference type="ARBA" id="ARBA00023136"/>
    </source>
</evidence>
<evidence type="ECO:0000256" key="5">
    <source>
        <dbReference type="SAM" id="MobiDB-lite"/>
    </source>
</evidence>
<keyword evidence="2 6" id="KW-0812">Transmembrane</keyword>
<reference evidence="7" key="1">
    <citation type="submission" date="2019-10" db="EMBL/GenBank/DDBJ databases">
        <authorList>
            <consortium name="DOE Joint Genome Institute"/>
            <person name="Kuo A."/>
            <person name="Miyauchi S."/>
            <person name="Kiss E."/>
            <person name="Drula E."/>
            <person name="Kohler A."/>
            <person name="Sanchez-Garcia M."/>
            <person name="Andreopoulos B."/>
            <person name="Barry K.W."/>
            <person name="Bonito G."/>
            <person name="Buee M."/>
            <person name="Carver A."/>
            <person name="Chen C."/>
            <person name="Cichocki N."/>
            <person name="Clum A."/>
            <person name="Culley D."/>
            <person name="Crous P.W."/>
            <person name="Fauchery L."/>
            <person name="Girlanda M."/>
            <person name="Hayes R."/>
            <person name="Keri Z."/>
            <person name="LaButti K."/>
            <person name="Lipzen A."/>
            <person name="Lombard V."/>
            <person name="Magnuson J."/>
            <person name="Maillard F."/>
            <person name="Morin E."/>
            <person name="Murat C."/>
            <person name="Nolan M."/>
            <person name="Ohm R."/>
            <person name="Pangilinan J."/>
            <person name="Pereira M."/>
            <person name="Perotto S."/>
            <person name="Peter M."/>
            <person name="Riley R."/>
            <person name="Sitrit Y."/>
            <person name="Stielow B."/>
            <person name="Szollosi G."/>
            <person name="Zifcakova L."/>
            <person name="Stursova M."/>
            <person name="Spatafora J.W."/>
            <person name="Tedersoo L."/>
            <person name="Vaario L.-M."/>
            <person name="Yamada A."/>
            <person name="Yan M."/>
            <person name="Wang P."/>
            <person name="Xu J."/>
            <person name="Bruns T."/>
            <person name="Baldrian P."/>
            <person name="Vilgalys R."/>
            <person name="Henrissat B."/>
            <person name="Grigoriev I.V."/>
            <person name="Hibbett D."/>
            <person name="Nagy L.G."/>
            <person name="Martin F.M."/>
        </authorList>
    </citation>
    <scope>NUCLEOTIDE SEQUENCE</scope>
    <source>
        <strain evidence="7">Prilba</strain>
    </source>
</reference>
<feature type="transmembrane region" description="Helical" evidence="6">
    <location>
        <begin position="347"/>
        <end position="368"/>
    </location>
</feature>
<dbReference type="CDD" id="cd22212">
    <property type="entry name" value="NDFIP-like"/>
    <property type="match status" value="1"/>
</dbReference>
<dbReference type="GO" id="GO:0048471">
    <property type="term" value="C:perinuclear region of cytoplasm"/>
    <property type="evidence" value="ECO:0007669"/>
    <property type="project" value="TreeGrafter"/>
</dbReference>
<keyword evidence="8" id="KW-1185">Reference proteome</keyword>
<protein>
    <recommendedName>
        <fullName evidence="9">Metal homeostatis protein bsd2</fullName>
    </recommendedName>
</protein>
<accession>A0A9P5N322</accession>
<evidence type="ECO:0000313" key="8">
    <source>
        <dbReference type="Proteomes" id="UP000759537"/>
    </source>
</evidence>
<sequence>MSTRYAPLPNPHTDPLLNDEMEAAFEEDEDEDDTNDEHAESRPLNPASYDSSVSRTPSPGNYDFENFDYASLPPPGSPPRPSSQALPNDFGNSNGLVPSPSDVRHVDAPGPSWFRRTARSILPNSLAHRLHIYHEPIPAVVGGGTNNDGVFANVTAKPSRPVQLRDGEDVYLVPEDSQKDTPPSYASAQADAVPPYWETTVHAPSSPDDMIIDHLPTGSVFSFLWNLLISISFQFVGFLLTYLLHTTHAARFGSRAGLGVTLIQYGFALRGRSEEDTTGSGWWAGSGQYGNEGKDDVPAKPTFATKEEAEDYYRKLNITMINGMPSGTIPGATMDDLNIPNDATTDWLSFFLMTVGWFILLTSLLNFWRVKRWERNILASQRETTVSGRDAAGQSHVLSMNLHRYVSVPMRDMGSLLRTGLGFSRRSRGDAEGGEFDGDRVEMDRSAAMMPLTPTHGPDTSRREMIIAMYAHDPDRQRQIIQAFRDDDQLMADMRAAGML</sequence>
<keyword evidence="4 6" id="KW-0472">Membrane</keyword>
<dbReference type="Pfam" id="PF10176">
    <property type="entry name" value="NEDD4_Bsd2"/>
    <property type="match status" value="1"/>
</dbReference>
<feature type="compositionally biased region" description="Polar residues" evidence="5">
    <location>
        <begin position="48"/>
        <end position="59"/>
    </location>
</feature>
<feature type="compositionally biased region" description="Polar residues" evidence="5">
    <location>
        <begin position="84"/>
        <end position="96"/>
    </location>
</feature>
<dbReference type="GO" id="GO:0006511">
    <property type="term" value="P:ubiquitin-dependent protein catabolic process"/>
    <property type="evidence" value="ECO:0007669"/>
    <property type="project" value="TreeGrafter"/>
</dbReference>
<feature type="region of interest" description="Disordered" evidence="5">
    <location>
        <begin position="1"/>
        <end position="104"/>
    </location>
</feature>
<evidence type="ECO:0000313" key="7">
    <source>
        <dbReference type="EMBL" id="KAF8484916.1"/>
    </source>
</evidence>
<feature type="compositionally biased region" description="Pro residues" evidence="5">
    <location>
        <begin position="72"/>
        <end position="81"/>
    </location>
</feature>
<dbReference type="InterPro" id="IPR019325">
    <property type="entry name" value="NEDD4/Bsd2"/>
</dbReference>
<feature type="compositionally biased region" description="Acidic residues" evidence="5">
    <location>
        <begin position="17"/>
        <end position="35"/>
    </location>
</feature>
<evidence type="ECO:0000256" key="6">
    <source>
        <dbReference type="SAM" id="Phobius"/>
    </source>
</evidence>
<dbReference type="AlphaFoldDB" id="A0A9P5N322"/>
<keyword evidence="3 6" id="KW-1133">Transmembrane helix</keyword>
<dbReference type="PANTHER" id="PTHR13396:SF5">
    <property type="entry name" value="NEDD4 FAMILY INTERACTING PROTEIN"/>
    <property type="match status" value="1"/>
</dbReference>
<dbReference type="GO" id="GO:0031398">
    <property type="term" value="P:positive regulation of protein ubiquitination"/>
    <property type="evidence" value="ECO:0007669"/>
    <property type="project" value="TreeGrafter"/>
</dbReference>
<dbReference type="GO" id="GO:0030001">
    <property type="term" value="P:metal ion transport"/>
    <property type="evidence" value="ECO:0007669"/>
    <property type="project" value="InterPro"/>
</dbReference>
<dbReference type="GO" id="GO:0005783">
    <property type="term" value="C:endoplasmic reticulum"/>
    <property type="evidence" value="ECO:0007669"/>
    <property type="project" value="TreeGrafter"/>
</dbReference>
<evidence type="ECO:0000256" key="1">
    <source>
        <dbReference type="ARBA" id="ARBA00004141"/>
    </source>
</evidence>
<evidence type="ECO:0008006" key="9">
    <source>
        <dbReference type="Google" id="ProtNLM"/>
    </source>
</evidence>
<dbReference type="PANTHER" id="PTHR13396">
    <property type="entry name" value="NEDD4 FAMILY INTERACTING PROTEIN 1/2"/>
    <property type="match status" value="1"/>
</dbReference>
<dbReference type="GO" id="GO:0005794">
    <property type="term" value="C:Golgi apparatus"/>
    <property type="evidence" value="ECO:0007669"/>
    <property type="project" value="TreeGrafter"/>
</dbReference>
<comment type="subcellular location">
    <subcellularLocation>
        <location evidence="1">Membrane</location>
        <topology evidence="1">Multi-pass membrane protein</topology>
    </subcellularLocation>
</comment>
<reference evidence="7" key="2">
    <citation type="journal article" date="2020" name="Nat. Commun.">
        <title>Large-scale genome sequencing of mycorrhizal fungi provides insights into the early evolution of symbiotic traits.</title>
        <authorList>
            <person name="Miyauchi S."/>
            <person name="Kiss E."/>
            <person name="Kuo A."/>
            <person name="Drula E."/>
            <person name="Kohler A."/>
            <person name="Sanchez-Garcia M."/>
            <person name="Morin E."/>
            <person name="Andreopoulos B."/>
            <person name="Barry K.W."/>
            <person name="Bonito G."/>
            <person name="Buee M."/>
            <person name="Carver A."/>
            <person name="Chen C."/>
            <person name="Cichocki N."/>
            <person name="Clum A."/>
            <person name="Culley D."/>
            <person name="Crous P.W."/>
            <person name="Fauchery L."/>
            <person name="Girlanda M."/>
            <person name="Hayes R.D."/>
            <person name="Keri Z."/>
            <person name="LaButti K."/>
            <person name="Lipzen A."/>
            <person name="Lombard V."/>
            <person name="Magnuson J."/>
            <person name="Maillard F."/>
            <person name="Murat C."/>
            <person name="Nolan M."/>
            <person name="Ohm R.A."/>
            <person name="Pangilinan J."/>
            <person name="Pereira M.F."/>
            <person name="Perotto S."/>
            <person name="Peter M."/>
            <person name="Pfister S."/>
            <person name="Riley R."/>
            <person name="Sitrit Y."/>
            <person name="Stielow J.B."/>
            <person name="Szollosi G."/>
            <person name="Zifcakova L."/>
            <person name="Stursova M."/>
            <person name="Spatafora J.W."/>
            <person name="Tedersoo L."/>
            <person name="Vaario L.M."/>
            <person name="Yamada A."/>
            <person name="Yan M."/>
            <person name="Wang P."/>
            <person name="Xu J."/>
            <person name="Bruns T."/>
            <person name="Baldrian P."/>
            <person name="Vilgalys R."/>
            <person name="Dunand C."/>
            <person name="Henrissat B."/>
            <person name="Grigoriev I.V."/>
            <person name="Hibbett D."/>
            <person name="Nagy L.G."/>
            <person name="Martin F.M."/>
        </authorList>
    </citation>
    <scope>NUCLEOTIDE SEQUENCE</scope>
    <source>
        <strain evidence="7">Prilba</strain>
    </source>
</reference>
<dbReference type="GO" id="GO:0016020">
    <property type="term" value="C:membrane"/>
    <property type="evidence" value="ECO:0007669"/>
    <property type="project" value="UniProtKB-SubCell"/>
</dbReference>
<proteinExistence type="predicted"/>
<dbReference type="Proteomes" id="UP000759537">
    <property type="component" value="Unassembled WGS sequence"/>
</dbReference>
<dbReference type="EMBL" id="WHVB01000003">
    <property type="protein sequence ID" value="KAF8484916.1"/>
    <property type="molecule type" value="Genomic_DNA"/>
</dbReference>
<gene>
    <name evidence="7" type="ORF">DFH94DRAFT_253818</name>
</gene>
<name>A0A9P5N322_9AGAM</name>
<evidence type="ECO:0000256" key="3">
    <source>
        <dbReference type="ARBA" id="ARBA00022989"/>
    </source>
</evidence>
<feature type="transmembrane region" description="Helical" evidence="6">
    <location>
        <begin position="223"/>
        <end position="244"/>
    </location>
</feature>
<feature type="region of interest" description="Disordered" evidence="5">
    <location>
        <begin position="275"/>
        <end position="298"/>
    </location>
</feature>
<evidence type="ECO:0000256" key="2">
    <source>
        <dbReference type="ARBA" id="ARBA00022692"/>
    </source>
</evidence>
<dbReference type="GO" id="GO:0007034">
    <property type="term" value="P:vacuolar transport"/>
    <property type="evidence" value="ECO:0007669"/>
    <property type="project" value="InterPro"/>
</dbReference>
<dbReference type="OrthoDB" id="10003116at2759"/>